<dbReference type="InterPro" id="IPR013785">
    <property type="entry name" value="Aldolase_TIM"/>
</dbReference>
<dbReference type="UniPathway" id="UPA00002">
    <property type="reaction ID" value="UER00468"/>
</dbReference>
<organism evidence="8 9">
    <name type="scientific">Neolewinella marina</name>
    <dbReference type="NCBI Taxonomy" id="438751"/>
    <lineage>
        <taxon>Bacteria</taxon>
        <taxon>Pseudomonadati</taxon>
        <taxon>Bacteroidota</taxon>
        <taxon>Saprospiria</taxon>
        <taxon>Saprospirales</taxon>
        <taxon>Lewinellaceae</taxon>
        <taxon>Neolewinella</taxon>
    </lineage>
</organism>
<dbReference type="InterPro" id="IPR028581">
    <property type="entry name" value="DeoC_typeI"/>
</dbReference>
<keyword evidence="9" id="KW-1185">Reference proteome</keyword>
<dbReference type="GO" id="GO:0005737">
    <property type="term" value="C:cytoplasm"/>
    <property type="evidence" value="ECO:0007669"/>
    <property type="project" value="UniProtKB-SubCell"/>
</dbReference>
<evidence type="ECO:0000256" key="2">
    <source>
        <dbReference type="ARBA" id="ARBA00022490"/>
    </source>
</evidence>
<feature type="active site" description="Proton donor/acceptor" evidence="7">
    <location>
        <position position="179"/>
    </location>
</feature>
<gene>
    <name evidence="7 8" type="primary">deoC</name>
    <name evidence="8" type="ORF">CGL56_13135</name>
</gene>
<comment type="caution">
    <text evidence="8">The sequence shown here is derived from an EMBL/GenBank/DDBJ whole genome shotgun (WGS) entry which is preliminary data.</text>
</comment>
<dbReference type="PANTHER" id="PTHR10889:SF1">
    <property type="entry name" value="DEOXYRIBOSE-PHOSPHATE ALDOLASE"/>
    <property type="match status" value="1"/>
</dbReference>
<dbReference type="RefSeq" id="WP_099107025.1">
    <property type="nucleotide sequence ID" value="NZ_JAATJF010000002.1"/>
</dbReference>
<dbReference type="GO" id="GO:0006018">
    <property type="term" value="P:2-deoxyribose 1-phosphate catabolic process"/>
    <property type="evidence" value="ECO:0007669"/>
    <property type="project" value="UniProtKB-UniRule"/>
</dbReference>
<dbReference type="SUPFAM" id="SSF51569">
    <property type="entry name" value="Aldolase"/>
    <property type="match status" value="1"/>
</dbReference>
<dbReference type="Gene3D" id="3.20.20.70">
    <property type="entry name" value="Aldolase class I"/>
    <property type="match status" value="1"/>
</dbReference>
<dbReference type="Pfam" id="PF01791">
    <property type="entry name" value="DeoC"/>
    <property type="match status" value="1"/>
</dbReference>
<dbReference type="InterPro" id="IPR002915">
    <property type="entry name" value="DeoC/FbaB/LacD_aldolase"/>
</dbReference>
<dbReference type="GO" id="GO:0004139">
    <property type="term" value="F:deoxyribose-phosphate aldolase activity"/>
    <property type="evidence" value="ECO:0007669"/>
    <property type="project" value="UniProtKB-UniRule"/>
</dbReference>
<dbReference type="FunFam" id="3.20.20.70:FF:000044">
    <property type="entry name" value="Deoxyribose-phosphate aldolase"/>
    <property type="match status" value="1"/>
</dbReference>
<evidence type="ECO:0000256" key="5">
    <source>
        <dbReference type="ARBA" id="ARBA00048791"/>
    </source>
</evidence>
<feature type="active site" description="Schiff-base intermediate with acetaldehyde" evidence="7">
    <location>
        <position position="151"/>
    </location>
</feature>
<evidence type="ECO:0000256" key="1">
    <source>
        <dbReference type="ARBA" id="ARBA00010936"/>
    </source>
</evidence>
<comment type="pathway">
    <text evidence="7">Carbohydrate degradation; 2-deoxy-D-ribose 1-phosphate degradation; D-glyceraldehyde 3-phosphate and acetaldehyde from 2-deoxy-alpha-D-ribose 1-phosphate: step 2/2.</text>
</comment>
<keyword evidence="2 7" id="KW-0963">Cytoplasm</keyword>
<dbReference type="EMBL" id="PDLO01000005">
    <property type="protein sequence ID" value="PHK98127.1"/>
    <property type="molecule type" value="Genomic_DNA"/>
</dbReference>
<proteinExistence type="inferred from homology"/>
<dbReference type="HAMAP" id="MF_00114">
    <property type="entry name" value="DeoC_type1"/>
    <property type="match status" value="1"/>
</dbReference>
<keyword evidence="3 7" id="KW-0456">Lyase</keyword>
<evidence type="ECO:0000256" key="3">
    <source>
        <dbReference type="ARBA" id="ARBA00023239"/>
    </source>
</evidence>
<dbReference type="EC" id="4.1.2.4" evidence="7"/>
<comment type="similarity">
    <text evidence="1 7">Belongs to the DeoC/FbaB aldolase family. DeoC type 1 subfamily.</text>
</comment>
<dbReference type="PANTHER" id="PTHR10889">
    <property type="entry name" value="DEOXYRIBOSE-PHOSPHATE ALDOLASE"/>
    <property type="match status" value="1"/>
</dbReference>
<dbReference type="GO" id="GO:0009264">
    <property type="term" value="P:deoxyribonucleotide catabolic process"/>
    <property type="evidence" value="ECO:0007669"/>
    <property type="project" value="UniProtKB-UniRule"/>
</dbReference>
<evidence type="ECO:0000313" key="8">
    <source>
        <dbReference type="EMBL" id="PHK98127.1"/>
    </source>
</evidence>
<dbReference type="SMART" id="SM01133">
    <property type="entry name" value="DeoC"/>
    <property type="match status" value="1"/>
</dbReference>
<accession>A0A2G0CDX9</accession>
<protein>
    <recommendedName>
        <fullName evidence="7">Deoxyribose-phosphate aldolase</fullName>
        <shortName evidence="7">DERA</shortName>
        <ecNumber evidence="7">4.1.2.4</ecNumber>
    </recommendedName>
    <alternativeName>
        <fullName evidence="7">2-deoxy-D-ribose 5-phosphate aldolase</fullName>
    </alternativeName>
    <alternativeName>
        <fullName evidence="7">Phosphodeoxyriboaldolase</fullName>
        <shortName evidence="7">Deoxyriboaldolase</shortName>
    </alternativeName>
</protein>
<dbReference type="PIRSF" id="PIRSF001357">
    <property type="entry name" value="DeoC"/>
    <property type="match status" value="1"/>
</dbReference>
<dbReference type="CDD" id="cd00959">
    <property type="entry name" value="DeoC"/>
    <property type="match status" value="1"/>
</dbReference>
<dbReference type="InterPro" id="IPR011343">
    <property type="entry name" value="DeoC"/>
</dbReference>
<comment type="subcellular location">
    <subcellularLocation>
        <location evidence="7">Cytoplasm</location>
    </subcellularLocation>
</comment>
<evidence type="ECO:0000313" key="9">
    <source>
        <dbReference type="Proteomes" id="UP000226437"/>
    </source>
</evidence>
<feature type="active site" description="Proton donor/acceptor" evidence="7">
    <location>
        <position position="87"/>
    </location>
</feature>
<reference evidence="8 9" key="1">
    <citation type="submission" date="2017-10" db="EMBL/GenBank/DDBJ databases">
        <title>The draft genome sequence of Lewinella marina KCTC 32374.</title>
        <authorList>
            <person name="Wang K."/>
        </authorList>
    </citation>
    <scope>NUCLEOTIDE SEQUENCE [LARGE SCALE GENOMIC DNA]</scope>
    <source>
        <strain evidence="8 9">MKG-38</strain>
    </source>
</reference>
<keyword evidence="4 7" id="KW-0704">Schiff base</keyword>
<dbReference type="Proteomes" id="UP000226437">
    <property type="component" value="Unassembled WGS sequence"/>
</dbReference>
<evidence type="ECO:0000256" key="4">
    <source>
        <dbReference type="ARBA" id="ARBA00023270"/>
    </source>
</evidence>
<dbReference type="OrthoDB" id="9778711at2"/>
<sequence length="211" mass="23033">MNTIIDHTFLSPQATADDIRRLCGEAVNHGFRAVCIPPYFVSRARTELNDSEVRIATVIGFPYGYCETPIKVAEARRSIEEGADELDIVINVAAVKSGDWNYIKTEIEQMATTVRLKGKVCKLILEMGVLTEEEADRLVEICNVVRPDFVKTCSGVQGGVTVDQVRFLRANLHPEIKIKASGGIRTQAEAQALVDAGADRLGTSSGLAIIE</sequence>
<name>A0A2G0CDX9_9BACT</name>
<dbReference type="GO" id="GO:0016052">
    <property type="term" value="P:carbohydrate catabolic process"/>
    <property type="evidence" value="ECO:0007669"/>
    <property type="project" value="TreeGrafter"/>
</dbReference>
<comment type="function">
    <text evidence="6 7">Catalyzes a reversible aldol reaction between acetaldehyde and D-glyceraldehyde 3-phosphate to generate 2-deoxy-D-ribose 5-phosphate.</text>
</comment>
<comment type="catalytic activity">
    <reaction evidence="5 7">
        <text>2-deoxy-D-ribose 5-phosphate = D-glyceraldehyde 3-phosphate + acetaldehyde</text>
        <dbReference type="Rhea" id="RHEA:12821"/>
        <dbReference type="ChEBI" id="CHEBI:15343"/>
        <dbReference type="ChEBI" id="CHEBI:59776"/>
        <dbReference type="ChEBI" id="CHEBI:62877"/>
        <dbReference type="EC" id="4.1.2.4"/>
    </reaction>
</comment>
<dbReference type="AlphaFoldDB" id="A0A2G0CDX9"/>
<evidence type="ECO:0000256" key="6">
    <source>
        <dbReference type="ARBA" id="ARBA00056337"/>
    </source>
</evidence>
<dbReference type="NCBIfam" id="TIGR00126">
    <property type="entry name" value="deoC"/>
    <property type="match status" value="1"/>
</dbReference>
<evidence type="ECO:0000256" key="7">
    <source>
        <dbReference type="HAMAP-Rule" id="MF_00114"/>
    </source>
</evidence>